<feature type="transmembrane region" description="Helical" evidence="1">
    <location>
        <begin position="47"/>
        <end position="66"/>
    </location>
</feature>
<name>A0ABN4AJ97_EMTOG</name>
<keyword evidence="3" id="KW-1185">Reference proteome</keyword>
<evidence type="ECO:0000313" key="3">
    <source>
        <dbReference type="Proteomes" id="UP000002875"/>
    </source>
</evidence>
<dbReference type="EMBL" id="CP002961">
    <property type="protein sequence ID" value="AFK02238.1"/>
    <property type="molecule type" value="Genomic_DNA"/>
</dbReference>
<accession>A0ABN4AJ97</accession>
<gene>
    <name evidence="2" type="ordered locus">Emtol_1088</name>
</gene>
<organism evidence="2 3">
    <name type="scientific">Emticicia oligotrophica (strain DSM 17448 / CIP 109782 / MTCC 6937 / GPTSA100-15)</name>
    <dbReference type="NCBI Taxonomy" id="929562"/>
    <lineage>
        <taxon>Bacteria</taxon>
        <taxon>Pseudomonadati</taxon>
        <taxon>Bacteroidota</taxon>
        <taxon>Cytophagia</taxon>
        <taxon>Cytophagales</taxon>
        <taxon>Leadbetterellaceae</taxon>
        <taxon>Emticicia</taxon>
    </lineage>
</organism>
<protein>
    <recommendedName>
        <fullName evidence="4">Redox-active disulfide protein 2</fullName>
    </recommendedName>
</protein>
<evidence type="ECO:0008006" key="4">
    <source>
        <dbReference type="Google" id="ProtNLM"/>
    </source>
</evidence>
<evidence type="ECO:0000313" key="2">
    <source>
        <dbReference type="EMBL" id="AFK02238.1"/>
    </source>
</evidence>
<dbReference type="RefSeq" id="WP_015027938.1">
    <property type="nucleotide sequence ID" value="NC_018748.1"/>
</dbReference>
<evidence type="ECO:0000256" key="1">
    <source>
        <dbReference type="SAM" id="Phobius"/>
    </source>
</evidence>
<keyword evidence="1" id="KW-1133">Transmembrane helix</keyword>
<keyword evidence="1" id="KW-0472">Membrane</keyword>
<feature type="transmembrane region" description="Helical" evidence="1">
    <location>
        <begin position="21"/>
        <end position="41"/>
    </location>
</feature>
<dbReference type="Proteomes" id="UP000002875">
    <property type="component" value="Chromosome"/>
</dbReference>
<sequence length="85" mass="9887">MKKTYDQMTLEELQKQEKTVKTVRSIFVVIGILLIVSNIFIISKEGFSISSIIPFSFLPLYILIFYSSNKNLKLIQEEINKRNSL</sequence>
<reference evidence="2 3" key="1">
    <citation type="submission" date="2011-07" db="EMBL/GenBank/DDBJ databases">
        <title>The complete genome of chromosome of Emticicia oligotrophica DSM 17448.</title>
        <authorList>
            <consortium name="US DOE Joint Genome Institute (JGI-PGF)"/>
            <person name="Lucas S."/>
            <person name="Han J."/>
            <person name="Lapidus A."/>
            <person name="Bruce D."/>
            <person name="Goodwin L."/>
            <person name="Pitluck S."/>
            <person name="Peters L."/>
            <person name="Kyrpides N."/>
            <person name="Mavromatis K."/>
            <person name="Ivanova N."/>
            <person name="Ovchinnikova G."/>
            <person name="Teshima H."/>
            <person name="Detter J.C."/>
            <person name="Tapia R."/>
            <person name="Han C."/>
            <person name="Land M."/>
            <person name="Hauser L."/>
            <person name="Markowitz V."/>
            <person name="Cheng J.-F."/>
            <person name="Hugenholtz P."/>
            <person name="Woyke T."/>
            <person name="Wu D."/>
            <person name="Tindall B."/>
            <person name="Pomrenke H."/>
            <person name="Brambilla E."/>
            <person name="Klenk H.-P."/>
            <person name="Eisen J.A."/>
        </authorList>
    </citation>
    <scope>NUCLEOTIDE SEQUENCE [LARGE SCALE GENOMIC DNA]</scope>
    <source>
        <strain evidence="2 3">DSM 17448</strain>
    </source>
</reference>
<proteinExistence type="predicted"/>
<keyword evidence="1" id="KW-0812">Transmembrane</keyword>